<organism evidence="2 3">
    <name type="scientific">Rotaria magnacalcarata</name>
    <dbReference type="NCBI Taxonomy" id="392030"/>
    <lineage>
        <taxon>Eukaryota</taxon>
        <taxon>Metazoa</taxon>
        <taxon>Spiralia</taxon>
        <taxon>Gnathifera</taxon>
        <taxon>Rotifera</taxon>
        <taxon>Eurotatoria</taxon>
        <taxon>Bdelloidea</taxon>
        <taxon>Philodinida</taxon>
        <taxon>Philodinidae</taxon>
        <taxon>Rotaria</taxon>
    </lineage>
</organism>
<keyword evidence="3" id="KW-1185">Reference proteome</keyword>
<dbReference type="AlphaFoldDB" id="A0A821HJF7"/>
<comment type="caution">
    <text evidence="2">The sequence shown here is derived from an EMBL/GenBank/DDBJ whole genome shotgun (WGS) entry which is preliminary data.</text>
</comment>
<evidence type="ECO:0000313" key="3">
    <source>
        <dbReference type="Proteomes" id="UP000663866"/>
    </source>
</evidence>
<accession>A0A821HJF7</accession>
<feature type="non-terminal residue" evidence="2">
    <location>
        <position position="1"/>
    </location>
</feature>
<proteinExistence type="predicted"/>
<dbReference type="EMBL" id="CAJOBG010095555">
    <property type="protein sequence ID" value="CAF4681969.1"/>
    <property type="molecule type" value="Genomic_DNA"/>
</dbReference>
<feature type="region of interest" description="Disordered" evidence="1">
    <location>
        <begin position="1"/>
        <end position="27"/>
    </location>
</feature>
<gene>
    <name evidence="2" type="ORF">OVN521_LOCUS47760</name>
</gene>
<protein>
    <submittedName>
        <fullName evidence="2">Uncharacterized protein</fullName>
    </submittedName>
</protein>
<name>A0A821HJF7_9BILA</name>
<sequence>VISDPSKFSKLSKRRGQPKKLEPALSR</sequence>
<dbReference type="Proteomes" id="UP000663866">
    <property type="component" value="Unassembled WGS sequence"/>
</dbReference>
<reference evidence="2" key="1">
    <citation type="submission" date="2021-02" db="EMBL/GenBank/DDBJ databases">
        <authorList>
            <person name="Nowell W R."/>
        </authorList>
    </citation>
    <scope>NUCLEOTIDE SEQUENCE</scope>
</reference>
<evidence type="ECO:0000313" key="2">
    <source>
        <dbReference type="EMBL" id="CAF4681969.1"/>
    </source>
</evidence>
<evidence type="ECO:0000256" key="1">
    <source>
        <dbReference type="SAM" id="MobiDB-lite"/>
    </source>
</evidence>